<dbReference type="PANTHER" id="PTHR46085:SF16">
    <property type="entry name" value="ARFGAP_RECO-LIKE ZINC FINGER DOMAIN-CONTAINING PROTEIN"/>
    <property type="match status" value="1"/>
</dbReference>
<accession>A0A8B8JN58</accession>
<sequence length="638" mass="70390">MAKFTAEEVNALQAGGNERAKQIYFKEWNSLRHSYPDSCNIHKLREFIKHVYVERRFTGERSNDNISNIRLNNKEESYGSRKSNSLCFEFKGPHSNPGARSDDTSFRYLYDESRSPRYTQKYIRQGSYTRSPIKFEVVDDRFRDDDYKSRRHSNLELKLRQISIDGQKNVDKAQLPVTRSLGDILRENALSLHEVTPSGGEGSIEENPSERVINQESSTSLSSKSQVSDVVAGVGSNTLCLPQSDESNWAIFEPSTEGNDPKIPSTNNLKPSTTEATFETTTSAKNPLDLLLFELSGPLTPGTGGMSQVPSGDNNDPTTRIVENACTWDFPPTSIEQKTTTPNNTSFWSLTSNTTTELAQPSNEFPPHAEVHEAKDSIKVSHAQKPSSMQYIPSISTGYSSTIQPTNALVKNVASNNQPSIAPNTNDTSSVFAEPSSQITSKPTQETRLDVGSKFSNVETRSSGRMELPEDLFTSSYSAGPASHVGWQNVQPHGMKYGMHYYPNAMPPSTLPITPKSTNPFEVIEGRSLTHASSLPTTTSSHSRMPAASPKTGLMHVSSLGSLETMASQPPNYASPIPMGIYIDQVNKEKPTRPQRADSFNSESSAFGLRDTIQHLGGVYEIPKTTNSFSNTRGNPFD</sequence>
<name>A0A8B8JN58_ABRPR</name>
<dbReference type="RefSeq" id="XP_027332921.1">
    <property type="nucleotide sequence ID" value="XM_027477120.1"/>
</dbReference>
<dbReference type="InterPro" id="IPR037278">
    <property type="entry name" value="ARFGAP/RecO"/>
</dbReference>
<organism evidence="2 3">
    <name type="scientific">Abrus precatorius</name>
    <name type="common">Indian licorice</name>
    <name type="synonym">Glycine abrus</name>
    <dbReference type="NCBI Taxonomy" id="3816"/>
    <lineage>
        <taxon>Eukaryota</taxon>
        <taxon>Viridiplantae</taxon>
        <taxon>Streptophyta</taxon>
        <taxon>Embryophyta</taxon>
        <taxon>Tracheophyta</taxon>
        <taxon>Spermatophyta</taxon>
        <taxon>Magnoliopsida</taxon>
        <taxon>eudicotyledons</taxon>
        <taxon>Gunneridae</taxon>
        <taxon>Pentapetalae</taxon>
        <taxon>rosids</taxon>
        <taxon>fabids</taxon>
        <taxon>Fabales</taxon>
        <taxon>Fabaceae</taxon>
        <taxon>Papilionoideae</taxon>
        <taxon>50 kb inversion clade</taxon>
        <taxon>NPAAA clade</taxon>
        <taxon>indigoferoid/millettioid clade</taxon>
        <taxon>Abreae</taxon>
        <taxon>Abrus</taxon>
    </lineage>
</organism>
<dbReference type="InterPro" id="IPR038508">
    <property type="entry name" value="ArfGAP_dom_sf"/>
</dbReference>
<feature type="region of interest" description="Disordered" evidence="1">
    <location>
        <begin position="254"/>
        <end position="273"/>
    </location>
</feature>
<dbReference type="Proteomes" id="UP000694853">
    <property type="component" value="Unplaced"/>
</dbReference>
<feature type="region of interest" description="Disordered" evidence="1">
    <location>
        <begin position="532"/>
        <end position="551"/>
    </location>
</feature>
<dbReference type="GO" id="GO:0005096">
    <property type="term" value="F:GTPase activator activity"/>
    <property type="evidence" value="ECO:0007669"/>
    <property type="project" value="InterPro"/>
</dbReference>
<dbReference type="OrthoDB" id="6036at2759"/>
<feature type="region of interest" description="Disordered" evidence="1">
    <location>
        <begin position="194"/>
        <end position="221"/>
    </location>
</feature>
<dbReference type="PANTHER" id="PTHR46085">
    <property type="entry name" value="ARFGAP/RECO-RELATED"/>
    <property type="match status" value="1"/>
</dbReference>
<reference evidence="3" key="2">
    <citation type="submission" date="2025-08" db="UniProtKB">
        <authorList>
            <consortium name="RefSeq"/>
        </authorList>
    </citation>
    <scope>IDENTIFICATION</scope>
    <source>
        <tissue evidence="3">Young leaves</tissue>
    </source>
</reference>
<reference evidence="2" key="1">
    <citation type="journal article" date="2019" name="Toxins">
        <title>Detection of Abrin-Like and Prepropulchellin-Like Toxin Genes and Transcripts Using Whole Genome Sequencing and Full-Length Transcript Sequencing of Abrus precatorius.</title>
        <authorList>
            <person name="Hovde B.T."/>
            <person name="Daligault H.E."/>
            <person name="Hanschen E.R."/>
            <person name="Kunde Y.A."/>
            <person name="Johnson M.B."/>
            <person name="Starkenburg S.R."/>
            <person name="Johnson S.L."/>
        </authorList>
    </citation>
    <scope>NUCLEOTIDE SEQUENCE [LARGE SCALE GENOMIC DNA]</scope>
</reference>
<protein>
    <submittedName>
        <fullName evidence="3">Probable ADP-ribosylation factor GTPase-activating protein AGD14</fullName>
    </submittedName>
</protein>
<dbReference type="AlphaFoldDB" id="A0A8B8JN58"/>
<feature type="compositionally biased region" description="Polar residues" evidence="1">
    <location>
        <begin position="532"/>
        <end position="543"/>
    </location>
</feature>
<evidence type="ECO:0000313" key="2">
    <source>
        <dbReference type="Proteomes" id="UP000694853"/>
    </source>
</evidence>
<dbReference type="Gene3D" id="1.10.220.150">
    <property type="entry name" value="Arf GTPase activating protein"/>
    <property type="match status" value="1"/>
</dbReference>
<dbReference type="InterPro" id="IPR044820">
    <property type="entry name" value="AGD14-like"/>
</dbReference>
<dbReference type="KEGG" id="aprc:113847827"/>
<evidence type="ECO:0000256" key="1">
    <source>
        <dbReference type="SAM" id="MobiDB-lite"/>
    </source>
</evidence>
<dbReference type="GeneID" id="113847827"/>
<dbReference type="SUPFAM" id="SSF57863">
    <property type="entry name" value="ArfGap/RecO-like zinc finger"/>
    <property type="match status" value="1"/>
</dbReference>
<feature type="compositionally biased region" description="Polar residues" evidence="1">
    <location>
        <begin position="422"/>
        <end position="444"/>
    </location>
</feature>
<proteinExistence type="predicted"/>
<evidence type="ECO:0000313" key="3">
    <source>
        <dbReference type="RefSeq" id="XP_027332921.1"/>
    </source>
</evidence>
<gene>
    <name evidence="3" type="primary">LOC113847827</name>
</gene>
<feature type="region of interest" description="Disordered" evidence="1">
    <location>
        <begin position="422"/>
        <end position="447"/>
    </location>
</feature>
<keyword evidence="2" id="KW-1185">Reference proteome</keyword>